<dbReference type="Proteomes" id="UP000558284">
    <property type="component" value="Unassembled WGS sequence"/>
</dbReference>
<accession>A0A838AZW2</accession>
<dbReference type="NCBIfam" id="TIGR01560">
    <property type="entry name" value="put_DNA_pack"/>
    <property type="match status" value="1"/>
</dbReference>
<dbReference type="CDD" id="cd08054">
    <property type="entry name" value="gp6"/>
    <property type="match status" value="1"/>
</dbReference>
<gene>
    <name evidence="2" type="ORF">H0241_03685</name>
</gene>
<keyword evidence="3" id="KW-1185">Reference proteome</keyword>
<evidence type="ECO:0000313" key="3">
    <source>
        <dbReference type="Proteomes" id="UP000558284"/>
    </source>
</evidence>
<comment type="caution">
    <text evidence="2">The sequence shown here is derived from an EMBL/GenBank/DDBJ whole genome shotgun (WGS) entry which is preliminary data.</text>
</comment>
<name>A0A838AZW2_9HYPH</name>
<evidence type="ECO:0000313" key="2">
    <source>
        <dbReference type="EMBL" id="MBA1139361.1"/>
    </source>
</evidence>
<feature type="region of interest" description="Disordered" evidence="1">
    <location>
        <begin position="90"/>
        <end position="114"/>
    </location>
</feature>
<dbReference type="Gene3D" id="1.10.3230.30">
    <property type="entry name" value="Phage gp6-like head-tail connector protein"/>
    <property type="match status" value="1"/>
</dbReference>
<reference evidence="2 3" key="1">
    <citation type="submission" date="2020-07" db="EMBL/GenBank/DDBJ databases">
        <title>Definition of the novel symbiovar canariense within Mesorhizobium novociceri, a new species of genus Mesorhizobium nodulating Cicer canariense in the Caldera de Taburiente National Park (La Palma, Canary Islands).</title>
        <authorList>
            <person name="Leon-Barrios M."/>
            <person name="Perez-Yepez J."/>
            <person name="Flores-Felix J.D."/>
            <person name="Ramirez-Baena M.H."/>
            <person name="Pulido-Suarez L."/>
            <person name="Igual J.M."/>
            <person name="Velazquez E."/>
            <person name="Peix A."/>
        </authorList>
    </citation>
    <scope>NUCLEOTIDE SEQUENCE [LARGE SCALE GENOMIC DNA]</scope>
    <source>
        <strain evidence="2 3">CCANP35</strain>
    </source>
</reference>
<dbReference type="AlphaFoldDB" id="A0A838AZW2"/>
<sequence length="114" mass="12357">MAIVSLDDQKAHMRVDFNDDDAQIQAQIDGAQAHLEQLLGYTIEEEFEVVPTDLVQAVMQLAANWYENREATSGDVPGVLPLGIGTLFASGGTTRSDGSEPRPCAPHEGARRHP</sequence>
<organism evidence="2 3">
    <name type="scientific">Mesorhizobium neociceri</name>
    <dbReference type="NCBI Taxonomy" id="1307853"/>
    <lineage>
        <taxon>Bacteria</taxon>
        <taxon>Pseudomonadati</taxon>
        <taxon>Pseudomonadota</taxon>
        <taxon>Alphaproteobacteria</taxon>
        <taxon>Hyphomicrobiales</taxon>
        <taxon>Phyllobacteriaceae</taxon>
        <taxon>Mesorhizobium</taxon>
    </lineage>
</organism>
<dbReference type="RefSeq" id="WP_181056040.1">
    <property type="nucleotide sequence ID" value="NZ_JACDTY010000001.1"/>
</dbReference>
<dbReference type="Pfam" id="PF05135">
    <property type="entry name" value="Phage_connect_1"/>
    <property type="match status" value="1"/>
</dbReference>
<dbReference type="InterPro" id="IPR006450">
    <property type="entry name" value="Phage_HK97_gp6-like"/>
</dbReference>
<evidence type="ECO:0000256" key="1">
    <source>
        <dbReference type="SAM" id="MobiDB-lite"/>
    </source>
</evidence>
<protein>
    <submittedName>
        <fullName evidence="2">Phage gp6-like head-tail connector protein</fullName>
    </submittedName>
</protein>
<proteinExistence type="predicted"/>
<dbReference type="EMBL" id="JACDTY010000001">
    <property type="protein sequence ID" value="MBA1139361.1"/>
    <property type="molecule type" value="Genomic_DNA"/>
</dbReference>
<dbReference type="InterPro" id="IPR021146">
    <property type="entry name" value="Phage_gp6-like_head-tail"/>
</dbReference>